<evidence type="ECO:0000313" key="3">
    <source>
        <dbReference type="Proteomes" id="UP000372890"/>
    </source>
</evidence>
<dbReference type="PANTHER" id="PTHR40278:SF1">
    <property type="entry name" value="DNA UTILIZATION PROTEIN HOFN"/>
    <property type="match status" value="1"/>
</dbReference>
<name>A0A484Y893_ECOLX</name>
<evidence type="ECO:0000313" key="2">
    <source>
        <dbReference type="EMBL" id="VFS31303.1"/>
    </source>
</evidence>
<dbReference type="Proteomes" id="UP000372890">
    <property type="component" value="Unassembled WGS sequence"/>
</dbReference>
<dbReference type="PANTHER" id="PTHR40278">
    <property type="entry name" value="DNA UTILIZATION PROTEIN HOFN"/>
    <property type="match status" value="1"/>
</dbReference>
<evidence type="ECO:0000256" key="1">
    <source>
        <dbReference type="SAM" id="Phobius"/>
    </source>
</evidence>
<keyword evidence="1" id="KW-1133">Transmembrane helix</keyword>
<reference evidence="2 3" key="1">
    <citation type="submission" date="2019-03" db="EMBL/GenBank/DDBJ databases">
        <authorList>
            <consortium name="Pathogen Informatics"/>
        </authorList>
    </citation>
    <scope>NUCLEOTIDE SEQUENCE [LARGE SCALE GENOMIC DNA]</scope>
    <source>
        <strain evidence="2 3">NCTC9001</strain>
    </source>
</reference>
<dbReference type="Pfam" id="PF05137">
    <property type="entry name" value="PilN"/>
    <property type="match status" value="1"/>
</dbReference>
<sequence>MAFKNWQIGLHLQQQEAVAVAIVRSAKECLLHRWWRLPLENDIIKDGRIVDVQRLANTLLPWSRELPQRHHIMLAFPASRTLQRSFPRPSMSLGEREQMAWLSGTMARELDMDPDSLRFDYSEDALSPAYNVTAAQSKELATLLTLAERLRVHVSAITPDASALQRFLPFLPSHQQCLAWRDNEQWLWATRYSWGRKLAVGMTSAKELAAALSVDPESVALCGEGGFDPWGGGFCSSAAATATRWRLCHRAGAGAWEGVLMNPPINFLPWRQQRRTAFLRFWLLMFVAPLLLAVGITLILRLTSNAEARVNAVLLQAEQQLARSLQITKPRLLERQQLREQRLQRQRQRQFTRDWQSALEALAALLPEHAWLTTISWQQGTLEIKGLTTSITALNALETSLRQDASFHLNQRGATQQDAQGRWQFEYQLTRKVSDEHVL</sequence>
<dbReference type="EMBL" id="CAADIS010000005">
    <property type="protein sequence ID" value="VFS31303.1"/>
    <property type="molecule type" value="Genomic_DNA"/>
</dbReference>
<proteinExistence type="predicted"/>
<protein>
    <submittedName>
        <fullName evidence="2">Pilus assembly protein</fullName>
    </submittedName>
</protein>
<feature type="transmembrane region" description="Helical" evidence="1">
    <location>
        <begin position="281"/>
        <end position="300"/>
    </location>
</feature>
<dbReference type="InterPro" id="IPR043129">
    <property type="entry name" value="ATPase_NBD"/>
</dbReference>
<dbReference type="InterPro" id="IPR007813">
    <property type="entry name" value="PilN"/>
</dbReference>
<accession>A0A484Y893</accession>
<keyword evidence="1" id="KW-0812">Transmembrane</keyword>
<keyword evidence="1" id="KW-0472">Membrane</keyword>
<dbReference type="InterPro" id="IPR052534">
    <property type="entry name" value="Extracell_DNA_Util/SecSys_Comp"/>
</dbReference>
<dbReference type="SUPFAM" id="SSF53067">
    <property type="entry name" value="Actin-like ATPase domain"/>
    <property type="match status" value="1"/>
</dbReference>
<dbReference type="AlphaFoldDB" id="A0A484Y893"/>
<organism evidence="2 3">
    <name type="scientific">Escherichia coli</name>
    <dbReference type="NCBI Taxonomy" id="562"/>
    <lineage>
        <taxon>Bacteria</taxon>
        <taxon>Pseudomonadati</taxon>
        <taxon>Pseudomonadota</taxon>
        <taxon>Gammaproteobacteria</taxon>
        <taxon>Enterobacterales</taxon>
        <taxon>Enterobacteriaceae</taxon>
        <taxon>Escherichia</taxon>
    </lineage>
</organism>
<gene>
    <name evidence="2" type="primary">yrfD</name>
    <name evidence="2" type="ORF">NCTC9001_04151</name>
</gene>